<dbReference type="AlphaFoldDB" id="I3UAC6"/>
<evidence type="ECO:0000256" key="2">
    <source>
        <dbReference type="ARBA" id="ARBA00022490"/>
    </source>
</evidence>
<accession>I3UAC6</accession>
<sequence>MALRPAIFLDKDGTVLQDVPYNVDPANMIFAPGAAAGLARLALLGVPLYVITNQPGIALGRFCLDDLADMQQHLSQMFTQVGATLDGLYFCPHHPEGTVPQYACECECRKPAPGLLLHAAKQHGIDLARSWLIGDILNDIEAGNRAGCQTILIDNGNETEWDLDQGRTPDYRVADLEEASRFVLGQRVHLTELYS</sequence>
<evidence type="ECO:0000313" key="11">
    <source>
        <dbReference type="EMBL" id="AFK61964.1"/>
    </source>
</evidence>
<keyword evidence="10" id="KW-0460">Magnesium</keyword>
<keyword evidence="10" id="KW-0862">Zinc</keyword>
<comment type="cofactor">
    <cofactor evidence="10">
        <name>Zn(2+)</name>
        <dbReference type="ChEBI" id="CHEBI:29105"/>
    </cofactor>
</comment>
<keyword evidence="12" id="KW-1185">Reference proteome</keyword>
<dbReference type="GO" id="GO:0005737">
    <property type="term" value="C:cytoplasm"/>
    <property type="evidence" value="ECO:0007669"/>
    <property type="project" value="UniProtKB-SubCell"/>
</dbReference>
<dbReference type="STRING" id="1036672.TKWG_07735"/>
<feature type="active site" description="Nucleophile" evidence="8">
    <location>
        <position position="10"/>
    </location>
</feature>
<evidence type="ECO:0000256" key="8">
    <source>
        <dbReference type="PIRSR" id="PIRSR004682-1"/>
    </source>
</evidence>
<dbReference type="InterPro" id="IPR006543">
    <property type="entry name" value="Histidinol-phos"/>
</dbReference>
<dbReference type="GO" id="GO:0046872">
    <property type="term" value="F:metal ion binding"/>
    <property type="evidence" value="ECO:0007669"/>
    <property type="project" value="UniProtKB-KW"/>
</dbReference>
<feature type="binding site" evidence="10">
    <location>
        <position position="106"/>
    </location>
    <ligand>
        <name>Zn(2+)</name>
        <dbReference type="ChEBI" id="CHEBI:29105"/>
    </ligand>
</feature>
<dbReference type="KEGG" id="aka:TKWG_07735"/>
<feature type="binding site" evidence="10">
    <location>
        <position position="10"/>
    </location>
    <ligand>
        <name>Mg(2+)</name>
        <dbReference type="ChEBI" id="CHEBI:18420"/>
    </ligand>
</feature>
<evidence type="ECO:0000256" key="3">
    <source>
        <dbReference type="ARBA" id="ARBA00022723"/>
    </source>
</evidence>
<dbReference type="HOGENOM" id="CLU_085077_2_1_4"/>
<dbReference type="OrthoDB" id="9781367at2"/>
<evidence type="ECO:0000256" key="1">
    <source>
        <dbReference type="ARBA" id="ARBA00004496"/>
    </source>
</evidence>
<feature type="binding site" evidence="10">
    <location>
        <position position="93"/>
    </location>
    <ligand>
        <name>Zn(2+)</name>
        <dbReference type="ChEBI" id="CHEBI:29105"/>
    </ligand>
</feature>
<dbReference type="PIRSF" id="PIRSF004682">
    <property type="entry name" value="GmhB"/>
    <property type="match status" value="1"/>
</dbReference>
<protein>
    <recommendedName>
        <fullName evidence="6 7">D,D-heptose 1,7-bisphosphate phosphatase</fullName>
        <ecNumber evidence="7">3.1.3.-</ecNumber>
    </recommendedName>
</protein>
<feature type="site" description="Stabilizes the phosphoryl group" evidence="9">
    <location>
        <position position="52"/>
    </location>
</feature>
<dbReference type="GO" id="GO:0016791">
    <property type="term" value="F:phosphatase activity"/>
    <property type="evidence" value="ECO:0007669"/>
    <property type="project" value="InterPro"/>
</dbReference>
<gene>
    <name evidence="11" type="ordered locus">TKWG_07735</name>
</gene>
<feature type="binding site" evidence="10">
    <location>
        <position position="91"/>
    </location>
    <ligand>
        <name>Zn(2+)</name>
        <dbReference type="ChEBI" id="CHEBI:29105"/>
    </ligand>
</feature>
<dbReference type="PANTHER" id="PTHR42891:SF1">
    <property type="entry name" value="D-GLYCERO-BETA-D-MANNO-HEPTOSE-1,7-BISPHOSPHATE 7-PHOSPHATASE"/>
    <property type="match status" value="1"/>
</dbReference>
<dbReference type="InterPro" id="IPR006549">
    <property type="entry name" value="HAD-SF_hydro_IIIA"/>
</dbReference>
<dbReference type="GO" id="GO:0005975">
    <property type="term" value="P:carbohydrate metabolic process"/>
    <property type="evidence" value="ECO:0007669"/>
    <property type="project" value="InterPro"/>
</dbReference>
<feature type="binding site" evidence="10">
    <location>
        <position position="12"/>
    </location>
    <ligand>
        <name>Mg(2+)</name>
        <dbReference type="ChEBI" id="CHEBI:18420"/>
    </ligand>
</feature>
<evidence type="ECO:0000256" key="10">
    <source>
        <dbReference type="PIRSR" id="PIRSR004682-4"/>
    </source>
</evidence>
<feature type="site" description="Contributes to substrate recognition" evidence="9">
    <location>
        <position position="109"/>
    </location>
</feature>
<dbReference type="EMBL" id="CP003555">
    <property type="protein sequence ID" value="AFK61964.1"/>
    <property type="molecule type" value="Genomic_DNA"/>
</dbReference>
<feature type="active site" description="Proton donor" evidence="8">
    <location>
        <position position="12"/>
    </location>
</feature>
<evidence type="ECO:0000256" key="4">
    <source>
        <dbReference type="ARBA" id="ARBA00022801"/>
    </source>
</evidence>
<dbReference type="NCBIfam" id="TIGR01662">
    <property type="entry name" value="HAD-SF-IIIA"/>
    <property type="match status" value="1"/>
</dbReference>
<reference evidence="12" key="2">
    <citation type="journal article" date="2013" name="PLoS ONE">
        <title>Genome implosion elicits host-confinement in Alcaligenaceae: evidence from the comparative genomics of Tetrathiobacter kashmirensis, a pathogen in the making.</title>
        <authorList>
            <person name="Ghosh W."/>
            <person name="Alam M."/>
            <person name="Roy C."/>
            <person name="Pyne P."/>
            <person name="George A."/>
            <person name="Chakraborty R."/>
            <person name="Majumder S."/>
            <person name="Agarwal A."/>
            <person name="Chakraborty S."/>
            <person name="Majumdar S."/>
            <person name="Gupta S.K."/>
        </authorList>
    </citation>
    <scope>NUCLEOTIDE SEQUENCE [LARGE SCALE GENOMIC DNA]</scope>
    <source>
        <strain evidence="12">WT001</strain>
    </source>
</reference>
<evidence type="ECO:0000256" key="9">
    <source>
        <dbReference type="PIRSR" id="PIRSR004682-3"/>
    </source>
</evidence>
<reference evidence="11 12" key="1">
    <citation type="journal article" date="2011" name="J. Bacteriol.">
        <title>Whole-genome shotgun sequencing of the sulfur-oxidizing chemoautotroph Tetrathiobacter kashmirensis.</title>
        <authorList>
            <person name="Ghosh W."/>
            <person name="George A."/>
            <person name="Agarwal A."/>
            <person name="Raj P."/>
            <person name="Alam M."/>
            <person name="Pyne P."/>
            <person name="Das Gupta S.K."/>
        </authorList>
    </citation>
    <scope>NUCLEOTIDE SEQUENCE [LARGE SCALE GENOMIC DNA]</scope>
    <source>
        <strain evidence="11 12">WT001</strain>
    </source>
</reference>
<keyword evidence="4 7" id="KW-0378">Hydrolase</keyword>
<name>I3UAC6_ADVKW</name>
<dbReference type="InterPro" id="IPR004446">
    <property type="entry name" value="Heptose_bisP_phosphatase"/>
</dbReference>
<evidence type="ECO:0000256" key="5">
    <source>
        <dbReference type="ARBA" id="ARBA00023277"/>
    </source>
</evidence>
<evidence type="ECO:0000256" key="7">
    <source>
        <dbReference type="PIRNR" id="PIRNR004682"/>
    </source>
</evidence>
<feature type="site" description="Contributes to substrate recognition" evidence="9">
    <location>
        <position position="110"/>
    </location>
</feature>
<proteinExistence type="inferred from homology"/>
<dbReference type="InterPro" id="IPR036412">
    <property type="entry name" value="HAD-like_sf"/>
</dbReference>
<evidence type="ECO:0000313" key="12">
    <source>
        <dbReference type="Proteomes" id="UP000005267"/>
    </source>
</evidence>
<dbReference type="Proteomes" id="UP000005267">
    <property type="component" value="Chromosome"/>
</dbReference>
<dbReference type="RefSeq" id="WP_014750055.1">
    <property type="nucleotide sequence ID" value="NC_017964.1"/>
</dbReference>
<dbReference type="Gene3D" id="3.40.50.1000">
    <property type="entry name" value="HAD superfamily/HAD-like"/>
    <property type="match status" value="1"/>
</dbReference>
<dbReference type="EC" id="3.1.3.-" evidence="7"/>
<dbReference type="NCBIfam" id="TIGR01656">
    <property type="entry name" value="Histidinol-ppas"/>
    <property type="match status" value="1"/>
</dbReference>
<keyword evidence="3 10" id="KW-0479">Metal-binding</keyword>
<dbReference type="PANTHER" id="PTHR42891">
    <property type="entry name" value="D-GLYCERO-BETA-D-MANNO-HEPTOSE-1,7-BISPHOSPHATE 7-PHOSPHATASE"/>
    <property type="match status" value="1"/>
</dbReference>
<comment type="similarity">
    <text evidence="7">Belongs to the gmhB family.</text>
</comment>
<feature type="binding site" evidence="10">
    <location>
        <position position="108"/>
    </location>
    <ligand>
        <name>Zn(2+)</name>
        <dbReference type="ChEBI" id="CHEBI:29105"/>
    </ligand>
</feature>
<keyword evidence="5 7" id="KW-0119">Carbohydrate metabolism</keyword>
<dbReference type="Pfam" id="PF13242">
    <property type="entry name" value="Hydrolase_like"/>
    <property type="match status" value="1"/>
</dbReference>
<dbReference type="SUPFAM" id="SSF56784">
    <property type="entry name" value="HAD-like"/>
    <property type="match status" value="1"/>
</dbReference>
<feature type="binding site" evidence="10">
    <location>
        <position position="135"/>
    </location>
    <ligand>
        <name>Mg(2+)</name>
        <dbReference type="ChEBI" id="CHEBI:18420"/>
    </ligand>
</feature>
<dbReference type="InterPro" id="IPR023214">
    <property type="entry name" value="HAD_sf"/>
</dbReference>
<organism evidence="11 12">
    <name type="scientific">Advenella kashmirensis (strain DSM 17095 / LMG 22695 / WT001)</name>
    <name type="common">Tetrathiobacter kashmirensis</name>
    <dbReference type="NCBI Taxonomy" id="1036672"/>
    <lineage>
        <taxon>Bacteria</taxon>
        <taxon>Pseudomonadati</taxon>
        <taxon>Pseudomonadota</taxon>
        <taxon>Betaproteobacteria</taxon>
        <taxon>Burkholderiales</taxon>
        <taxon>Alcaligenaceae</taxon>
    </lineage>
</organism>
<comment type="cofactor">
    <cofactor evidence="10">
        <name>Mg(2+)</name>
        <dbReference type="ChEBI" id="CHEBI:18420"/>
    </cofactor>
</comment>
<comment type="subcellular location">
    <subcellularLocation>
        <location evidence="1 7">Cytoplasm</location>
    </subcellularLocation>
</comment>
<keyword evidence="2 7" id="KW-0963">Cytoplasm</keyword>
<evidence type="ECO:0000256" key="6">
    <source>
        <dbReference type="ARBA" id="ARBA00031828"/>
    </source>
</evidence>